<dbReference type="RefSeq" id="WP_005982128.1">
    <property type="nucleotide sequence ID" value="NZ_CABKNW010000005.1"/>
</dbReference>
<dbReference type="KEGG" id="ful:C4N20_00220"/>
<dbReference type="Pfam" id="PF04545">
    <property type="entry name" value="Sigma70_r4"/>
    <property type="match status" value="1"/>
</dbReference>
<name>A0AAX2JBH7_9FUSO</name>
<dbReference type="InterPro" id="IPR007630">
    <property type="entry name" value="RNA_pol_sigma70_r4"/>
</dbReference>
<evidence type="ECO:0000313" key="2">
    <source>
        <dbReference type="EMBL" id="SQJ04800.1"/>
    </source>
</evidence>
<protein>
    <submittedName>
        <fullName evidence="2">RNA polymerase sigma factor, sigma-70 family</fullName>
    </submittedName>
</protein>
<dbReference type="GeneID" id="78453215"/>
<dbReference type="Proteomes" id="UP000249008">
    <property type="component" value="Chromosome 1"/>
</dbReference>
<dbReference type="GO" id="GO:0003700">
    <property type="term" value="F:DNA-binding transcription factor activity"/>
    <property type="evidence" value="ECO:0007669"/>
    <property type="project" value="InterPro"/>
</dbReference>
<evidence type="ECO:0000313" key="3">
    <source>
        <dbReference type="Proteomes" id="UP000249008"/>
    </source>
</evidence>
<feature type="domain" description="RNA polymerase sigma-70 region 4" evidence="1">
    <location>
        <begin position="92"/>
        <end position="132"/>
    </location>
</feature>
<dbReference type="InterPro" id="IPR013324">
    <property type="entry name" value="RNA_pol_sigma_r3/r4-like"/>
</dbReference>
<dbReference type="Gene3D" id="1.20.140.160">
    <property type="match status" value="1"/>
</dbReference>
<evidence type="ECO:0000259" key="1">
    <source>
        <dbReference type="Pfam" id="PF04545"/>
    </source>
</evidence>
<reference evidence="2 3" key="1">
    <citation type="submission" date="2018-06" db="EMBL/GenBank/DDBJ databases">
        <authorList>
            <consortium name="Pathogen Informatics"/>
            <person name="Doyle S."/>
        </authorList>
    </citation>
    <scope>NUCLEOTIDE SEQUENCE [LARGE SCALE GENOMIC DNA]</scope>
    <source>
        <strain evidence="2 3">NCTC12112</strain>
    </source>
</reference>
<organism evidence="2 3">
    <name type="scientific">Fusobacterium ulcerans</name>
    <dbReference type="NCBI Taxonomy" id="861"/>
    <lineage>
        <taxon>Bacteria</taxon>
        <taxon>Fusobacteriati</taxon>
        <taxon>Fusobacteriota</taxon>
        <taxon>Fusobacteriia</taxon>
        <taxon>Fusobacteriales</taxon>
        <taxon>Fusobacteriaceae</taxon>
        <taxon>Fusobacterium</taxon>
    </lineage>
</organism>
<dbReference type="GO" id="GO:0006352">
    <property type="term" value="P:DNA-templated transcription initiation"/>
    <property type="evidence" value="ECO:0007669"/>
    <property type="project" value="InterPro"/>
</dbReference>
<proteinExistence type="predicted"/>
<dbReference type="SUPFAM" id="SSF88659">
    <property type="entry name" value="Sigma3 and sigma4 domains of RNA polymerase sigma factors"/>
    <property type="match status" value="1"/>
</dbReference>
<dbReference type="EMBL" id="LS483487">
    <property type="protein sequence ID" value="SQJ04800.1"/>
    <property type="molecule type" value="Genomic_DNA"/>
</dbReference>
<accession>A0AAX2JBH7</accession>
<dbReference type="AlphaFoldDB" id="A0AAX2JBH7"/>
<gene>
    <name evidence="2" type="ORF">NCTC12112_01911</name>
</gene>
<sequence>MTKKEYLRQGYKIRMSIKNEEEVLKELGENLDGLQALHNSEKLQGGPVKDDSKFIEKVDKIIRIEQEIYRKIGELKAFQAKLYQEIEMLKEPTEQILMRSRYILNLTWEEIAERIGYSVMQTHRIHKKALENFRFF</sequence>